<evidence type="ECO:0000313" key="2">
    <source>
        <dbReference type="Proteomes" id="UP001501757"/>
    </source>
</evidence>
<dbReference type="Proteomes" id="UP001501757">
    <property type="component" value="Unassembled WGS sequence"/>
</dbReference>
<evidence type="ECO:0008006" key="3">
    <source>
        <dbReference type="Google" id="ProtNLM"/>
    </source>
</evidence>
<dbReference type="EMBL" id="BAAAEI010000002">
    <property type="protein sequence ID" value="GAA0341863.1"/>
    <property type="molecule type" value="Genomic_DNA"/>
</dbReference>
<sequence length="130" mass="15041">MSPLFRPHGHHQIEVKENVLICRVMGAWNAEQAEQFCASFTWQVKQLARQRWMRVMDMQDWELCCPDVAGIIQQMAVWEIKHGCAGRWFCHTSAMHRQLLVKKYAGLGFMELADSVPDALQLATRQLENA</sequence>
<keyword evidence="2" id="KW-1185">Reference proteome</keyword>
<comment type="caution">
    <text evidence="1">The sequence shown here is derived from an EMBL/GenBank/DDBJ whole genome shotgun (WGS) entry which is preliminary data.</text>
</comment>
<reference evidence="2" key="1">
    <citation type="journal article" date="2019" name="Int. J. Syst. Evol. Microbiol.">
        <title>The Global Catalogue of Microorganisms (GCM) 10K type strain sequencing project: providing services to taxonomists for standard genome sequencing and annotation.</title>
        <authorList>
            <consortium name="The Broad Institute Genomics Platform"/>
            <consortium name="The Broad Institute Genome Sequencing Center for Infectious Disease"/>
            <person name="Wu L."/>
            <person name="Ma J."/>
        </authorList>
    </citation>
    <scope>NUCLEOTIDE SEQUENCE [LARGE SCALE GENOMIC DNA]</scope>
    <source>
        <strain evidence="2">JCM 13378</strain>
    </source>
</reference>
<proteinExistence type="predicted"/>
<dbReference type="RefSeq" id="WP_343840913.1">
    <property type="nucleotide sequence ID" value="NZ_BAAAEI010000002.1"/>
</dbReference>
<evidence type="ECO:0000313" key="1">
    <source>
        <dbReference type="EMBL" id="GAA0341863.1"/>
    </source>
</evidence>
<accession>A0ABP3GEI6</accession>
<protein>
    <recommendedName>
        <fullName evidence="3">STAS domain-containing protein</fullName>
    </recommendedName>
</protein>
<gene>
    <name evidence="1" type="ORF">GCM10009092_03030</name>
</gene>
<organism evidence="1 2">
    <name type="scientific">Bowmanella denitrificans</name>
    <dbReference type="NCBI Taxonomy" id="366582"/>
    <lineage>
        <taxon>Bacteria</taxon>
        <taxon>Pseudomonadati</taxon>
        <taxon>Pseudomonadota</taxon>
        <taxon>Gammaproteobacteria</taxon>
        <taxon>Alteromonadales</taxon>
        <taxon>Alteromonadaceae</taxon>
        <taxon>Bowmanella</taxon>
    </lineage>
</organism>
<name>A0ABP3GEI6_9ALTE</name>